<comment type="caution">
    <text evidence="3">The sequence shown here is derived from an EMBL/GenBank/DDBJ whole genome shotgun (WGS) entry which is preliminary data.</text>
</comment>
<dbReference type="EMBL" id="ACRF02000013">
    <property type="protein sequence ID" value="EEW93572.1"/>
    <property type="molecule type" value="Genomic_DNA"/>
</dbReference>
<evidence type="ECO:0000313" key="3">
    <source>
        <dbReference type="EMBL" id="EEW93572.1"/>
    </source>
</evidence>
<dbReference type="OrthoDB" id="9769774at2"/>
<accession>D0BKG9</accession>
<dbReference type="GO" id="GO:0005886">
    <property type="term" value="C:plasma membrane"/>
    <property type="evidence" value="ECO:0007669"/>
    <property type="project" value="TreeGrafter"/>
</dbReference>
<dbReference type="Pfam" id="PF01814">
    <property type="entry name" value="Hemerythrin"/>
    <property type="match status" value="1"/>
</dbReference>
<dbReference type="AlphaFoldDB" id="D0BKG9"/>
<evidence type="ECO:0000313" key="4">
    <source>
        <dbReference type="Proteomes" id="UP000002939"/>
    </source>
</evidence>
<dbReference type="InterPro" id="IPR035965">
    <property type="entry name" value="PAS-like_dom_sf"/>
</dbReference>
<evidence type="ECO:0000259" key="2">
    <source>
        <dbReference type="Pfam" id="PF04282"/>
    </source>
</evidence>
<feature type="domain" description="DUF438" evidence="2">
    <location>
        <begin position="15"/>
        <end position="80"/>
    </location>
</feature>
<dbReference type="RefSeq" id="WP_006702728.1">
    <property type="nucleotide sequence ID" value="NZ_KI391971.1"/>
</dbReference>
<dbReference type="PANTHER" id="PTHR39966">
    <property type="entry name" value="BLL2471 PROTEIN-RELATED"/>
    <property type="match status" value="1"/>
</dbReference>
<dbReference type="Gene3D" id="1.20.120.520">
    <property type="entry name" value="nmb1532 protein domain like"/>
    <property type="match status" value="1"/>
</dbReference>
<dbReference type="Pfam" id="PF04282">
    <property type="entry name" value="DUF438"/>
    <property type="match status" value="1"/>
</dbReference>
<dbReference type="Proteomes" id="UP000002939">
    <property type="component" value="Unassembled WGS sequence"/>
</dbReference>
<evidence type="ECO:0000259" key="1">
    <source>
        <dbReference type="Pfam" id="PF01814"/>
    </source>
</evidence>
<feature type="domain" description="Hemerythrin-like" evidence="1">
    <location>
        <begin position="94"/>
        <end position="219"/>
    </location>
</feature>
<keyword evidence="4" id="KW-1185">Reference proteome</keyword>
<dbReference type="HOGENOM" id="CLU_026706_2_0_9"/>
<reference evidence="3" key="1">
    <citation type="submission" date="2009-09" db="EMBL/GenBank/DDBJ databases">
        <authorList>
            <consortium name="The Broad Institute Genome Sequencing Platform"/>
            <person name="Ward D."/>
            <person name="Feldgarden M."/>
            <person name="Earl A."/>
            <person name="Young S.K."/>
            <person name="Zeng Q."/>
            <person name="Koehrsen M."/>
            <person name="Alvarado L."/>
            <person name="Berlin A."/>
            <person name="Bochicchio J."/>
            <person name="Borenstein D."/>
            <person name="Chapman S.B."/>
            <person name="Chen Z."/>
            <person name="Engels R."/>
            <person name="Freedman E."/>
            <person name="Gellesch M."/>
            <person name="Goldberg J."/>
            <person name="Griggs A."/>
            <person name="Gujja S."/>
            <person name="Heilman E."/>
            <person name="Heiman D."/>
            <person name="Hepburn T."/>
            <person name="Howarth C."/>
            <person name="Jen D."/>
            <person name="Larson L."/>
            <person name="Lewis B."/>
            <person name="Mehta T."/>
            <person name="Park D."/>
            <person name="Pearson M."/>
            <person name="Roberts A."/>
            <person name="Saif S."/>
            <person name="Shea T."/>
            <person name="Shenoy N."/>
            <person name="Sisk P."/>
            <person name="Stolte C."/>
            <person name="Sykes S."/>
            <person name="Thomson T."/>
            <person name="Walk T."/>
            <person name="White J."/>
            <person name="Yandava C."/>
            <person name="Sibley C.D."/>
            <person name="Field T.R."/>
            <person name="Grinwis M."/>
            <person name="Eshaghurshan C.S."/>
            <person name="Surette M.G."/>
            <person name="Haas B."/>
            <person name="Nusbaum C."/>
            <person name="Birren B."/>
        </authorList>
    </citation>
    <scope>NUCLEOTIDE SEQUENCE [LARGE SCALE GENOMIC DNA]</scope>
    <source>
        <strain evidence="3">ATCC 700633</strain>
    </source>
</reference>
<dbReference type="PANTHER" id="PTHR39966:SF3">
    <property type="entry name" value="DUF438 DOMAIN-CONTAINING PROTEIN"/>
    <property type="match status" value="1"/>
</dbReference>
<dbReference type="Pfam" id="PF13596">
    <property type="entry name" value="PAS_10"/>
    <property type="match status" value="1"/>
</dbReference>
<name>D0BKG9_9LACT</name>
<dbReference type="eggNOG" id="COG2461">
    <property type="taxonomic scope" value="Bacteria"/>
</dbReference>
<dbReference type="STRING" id="626369.HMPREF0446_00454"/>
<sequence>MSNDAMSPLERQEKLKELMLRLHQGEKEEIIQEEFNKHFDSVSPYEIQVMERNLMQEGITYEEIMRLCKIHASLMSAKVESGEGMPDFEKEGHPVMVLKKENLALRGAIDRIERLLQAYVSSKDEELLKGLKRQISLLDQFENHYLRKEYALFPIMESKGITAPPKVMWGVHDEIREIYKNFKQAFDEQSDDVMEQFLVAKEELLEMIFKEENILIPMVAQAFHVDDWEKMAQDTPQYGYCIVTPEAEWKVEKKPSTIQSKEEIQETGDIPLSTGSLSLEQLDLLLNLLPMELSFVDKDNIVKYYNEGNGEEKIFKRTKSAIGRDVINCHPPKSHAIVTQLFEQLRSGQKEKEEMWFKKEDKMIHVTYHAVRNAQGEYMGVLEYVQNIAPYVKNFESQTLKRELS</sequence>
<gene>
    <name evidence="3" type="ORF">HMPREF0446_00454</name>
</gene>
<protein>
    <recommendedName>
        <fullName evidence="5">DUF438 domain-containing protein</fullName>
    </recommendedName>
</protein>
<dbReference type="Gene3D" id="3.30.450.20">
    <property type="entry name" value="PAS domain"/>
    <property type="match status" value="1"/>
</dbReference>
<proteinExistence type="predicted"/>
<organism evidence="3 4">
    <name type="scientific">Granulicatella elegans ATCC 700633</name>
    <dbReference type="NCBI Taxonomy" id="626369"/>
    <lineage>
        <taxon>Bacteria</taxon>
        <taxon>Bacillati</taxon>
        <taxon>Bacillota</taxon>
        <taxon>Bacilli</taxon>
        <taxon>Lactobacillales</taxon>
        <taxon>Carnobacteriaceae</taxon>
        <taxon>Granulicatella</taxon>
    </lineage>
</organism>
<dbReference type="SUPFAM" id="SSF55785">
    <property type="entry name" value="PYP-like sensor domain (PAS domain)"/>
    <property type="match status" value="1"/>
</dbReference>
<evidence type="ECO:0008006" key="5">
    <source>
        <dbReference type="Google" id="ProtNLM"/>
    </source>
</evidence>
<dbReference type="InterPro" id="IPR012312">
    <property type="entry name" value="Hemerythrin-like"/>
</dbReference>
<reference evidence="3" key="2">
    <citation type="submission" date="2011-10" db="EMBL/GenBank/DDBJ databases">
        <title>The Genome Sequence of Granulicatella elegans ATCC 700633.</title>
        <authorList>
            <consortium name="The Broad Institute Genome Sequencing Platform"/>
            <consortium name="The Broad Institute Genome Sequencing Center for Infectious Disease"/>
            <person name="Earl A."/>
            <person name="Ward D."/>
            <person name="Feldgarden M."/>
            <person name="Gevers D."/>
            <person name="Sibley C.D."/>
            <person name="Field T.R."/>
            <person name="Grinwis M."/>
            <person name="Eshaghurshan C.S."/>
            <person name="Surette M.G."/>
            <person name="Young S.K."/>
            <person name="Zeng Q."/>
            <person name="Gargeya S."/>
            <person name="Fitzgerald M."/>
            <person name="Haas B."/>
            <person name="Abouelleil A."/>
            <person name="Alvarado L."/>
            <person name="Arachchi H.M."/>
            <person name="Berlin A."/>
            <person name="Brown A."/>
            <person name="Chapman S.B."/>
            <person name="Chen Z."/>
            <person name="Dunbar C."/>
            <person name="Freedman E."/>
            <person name="Gearin G."/>
            <person name="Goldberg J."/>
            <person name="Griggs A."/>
            <person name="Gujja S."/>
            <person name="Heiman D."/>
            <person name="Howarth C."/>
            <person name="Larson L."/>
            <person name="Lui A."/>
            <person name="MacDonald P.J.P."/>
            <person name="Montmayeur A."/>
            <person name="Murphy C."/>
            <person name="Neiman D."/>
            <person name="Pearson M."/>
            <person name="Priest M."/>
            <person name="Roberts A."/>
            <person name="Saif S."/>
            <person name="Shea T."/>
            <person name="Shenoy N."/>
            <person name="Sisk P."/>
            <person name="Stolte C."/>
            <person name="Sykes S."/>
            <person name="Wortman J."/>
            <person name="Nusbaum C."/>
            <person name="Birren B."/>
        </authorList>
    </citation>
    <scope>NUCLEOTIDE SEQUENCE [LARGE SCALE GENOMIC DNA]</scope>
    <source>
        <strain evidence="3">ATCC 700633</strain>
    </source>
</reference>
<dbReference type="InterPro" id="IPR007380">
    <property type="entry name" value="DUF438"/>
</dbReference>